<dbReference type="FunFam" id="3.30.70.270:FF:000001">
    <property type="entry name" value="Diguanylate cyclase domain protein"/>
    <property type="match status" value="1"/>
</dbReference>
<dbReference type="AlphaFoldDB" id="A0A410E1A6"/>
<dbReference type="SUPFAM" id="SSF55073">
    <property type="entry name" value="Nucleotide cyclase"/>
    <property type="match status" value="1"/>
</dbReference>
<dbReference type="InterPro" id="IPR043128">
    <property type="entry name" value="Rev_trsase/Diguanyl_cyclase"/>
</dbReference>
<organism evidence="8 9">
    <name type="scientific">Clostridium manihotivorum</name>
    <dbReference type="NCBI Taxonomy" id="2320868"/>
    <lineage>
        <taxon>Bacteria</taxon>
        <taxon>Bacillati</taxon>
        <taxon>Bacillota</taxon>
        <taxon>Clostridia</taxon>
        <taxon>Eubacteriales</taxon>
        <taxon>Clostridiaceae</taxon>
        <taxon>Clostridium</taxon>
    </lineage>
</organism>
<feature type="transmembrane region" description="Helical" evidence="6">
    <location>
        <begin position="38"/>
        <end position="59"/>
    </location>
</feature>
<feature type="domain" description="GGDEF" evidence="7">
    <location>
        <begin position="226"/>
        <end position="358"/>
    </location>
</feature>
<keyword evidence="3 6" id="KW-0812">Transmembrane</keyword>
<dbReference type="SMART" id="SM00267">
    <property type="entry name" value="GGDEF"/>
    <property type="match status" value="1"/>
</dbReference>
<dbReference type="InterPro" id="IPR011620">
    <property type="entry name" value="Sig_transdc_His_kinase_LytS_TM"/>
</dbReference>
<dbReference type="NCBIfam" id="TIGR00254">
    <property type="entry name" value="GGDEF"/>
    <property type="match status" value="1"/>
</dbReference>
<feature type="transmembrane region" description="Helical" evidence="6">
    <location>
        <begin position="133"/>
        <end position="154"/>
    </location>
</feature>
<evidence type="ECO:0000256" key="3">
    <source>
        <dbReference type="ARBA" id="ARBA00022692"/>
    </source>
</evidence>
<dbReference type="Proteomes" id="UP000286268">
    <property type="component" value="Chromosome"/>
</dbReference>
<dbReference type="EMBL" id="CP025746">
    <property type="protein sequence ID" value="QAA35132.1"/>
    <property type="molecule type" value="Genomic_DNA"/>
</dbReference>
<dbReference type="RefSeq" id="WP_128215824.1">
    <property type="nucleotide sequence ID" value="NZ_CP025746.1"/>
</dbReference>
<dbReference type="CDD" id="cd01949">
    <property type="entry name" value="GGDEF"/>
    <property type="match status" value="1"/>
</dbReference>
<dbReference type="Pfam" id="PF00990">
    <property type="entry name" value="GGDEF"/>
    <property type="match status" value="1"/>
</dbReference>
<feature type="transmembrane region" description="Helical" evidence="6">
    <location>
        <begin position="5"/>
        <end position="22"/>
    </location>
</feature>
<dbReference type="Gene3D" id="3.30.70.270">
    <property type="match status" value="1"/>
</dbReference>
<dbReference type="GO" id="GO:0005886">
    <property type="term" value="C:plasma membrane"/>
    <property type="evidence" value="ECO:0007669"/>
    <property type="project" value="UniProtKB-SubCell"/>
</dbReference>
<evidence type="ECO:0000256" key="1">
    <source>
        <dbReference type="ARBA" id="ARBA00004651"/>
    </source>
</evidence>
<dbReference type="GO" id="GO:0071555">
    <property type="term" value="P:cell wall organization"/>
    <property type="evidence" value="ECO:0007669"/>
    <property type="project" value="InterPro"/>
</dbReference>
<feature type="transmembrane region" description="Helical" evidence="6">
    <location>
        <begin position="71"/>
        <end position="97"/>
    </location>
</feature>
<dbReference type="GO" id="GO:0052621">
    <property type="term" value="F:diguanylate cyclase activity"/>
    <property type="evidence" value="ECO:0007669"/>
    <property type="project" value="TreeGrafter"/>
</dbReference>
<dbReference type="PANTHER" id="PTHR45138:SF9">
    <property type="entry name" value="DIGUANYLATE CYCLASE DGCM-RELATED"/>
    <property type="match status" value="1"/>
</dbReference>
<keyword evidence="5 6" id="KW-0472">Membrane</keyword>
<evidence type="ECO:0000259" key="7">
    <source>
        <dbReference type="PROSITE" id="PS50887"/>
    </source>
</evidence>
<gene>
    <name evidence="8" type="ORF">C1I91_27750</name>
</gene>
<dbReference type="PROSITE" id="PS50887">
    <property type="entry name" value="GGDEF"/>
    <property type="match status" value="1"/>
</dbReference>
<dbReference type="PANTHER" id="PTHR45138">
    <property type="entry name" value="REGULATORY COMPONENTS OF SENSORY TRANSDUCTION SYSTEM"/>
    <property type="match status" value="1"/>
</dbReference>
<sequence>MIKELFINLSILISSISLFTQWKKEYDHIKINPYTKKLIIGVLNGILGVGLIYFGCPVYTNSIIDFRNMAIIIAAIYGGGLSIYVCSIMIVFFRIAYFGVNISSVYGVILIIVSGSANWVICNKKLRLWQKWAYCTSFNTVAASIALIINYYNAAEFKSILAMYIMSSIIVSSITYKYLEYCFSSNRLYVKLVKESSQDFLTGLNNLRQFNIMMKRLASNALDKEERLSLLVIDVDHFKHINDTYGHANGDIVLKEMANIFVNSSRSFDVISRNGGEEFTVILLDCDRESAIRIGEKIRKNVEQYRFILSDENEVCLTVSIGVASFPESTKDIKRLYELADNALYKSKRDGRNKVSYI</sequence>
<evidence type="ECO:0000256" key="2">
    <source>
        <dbReference type="ARBA" id="ARBA00022475"/>
    </source>
</evidence>
<feature type="transmembrane region" description="Helical" evidence="6">
    <location>
        <begin position="103"/>
        <end position="121"/>
    </location>
</feature>
<evidence type="ECO:0000256" key="5">
    <source>
        <dbReference type="ARBA" id="ARBA00023136"/>
    </source>
</evidence>
<dbReference type="GO" id="GO:0043709">
    <property type="term" value="P:cell adhesion involved in single-species biofilm formation"/>
    <property type="evidence" value="ECO:0007669"/>
    <property type="project" value="TreeGrafter"/>
</dbReference>
<evidence type="ECO:0000256" key="6">
    <source>
        <dbReference type="SAM" id="Phobius"/>
    </source>
</evidence>
<protein>
    <submittedName>
        <fullName evidence="8">GGDEF domain-containing protein</fullName>
    </submittedName>
</protein>
<dbReference type="InterPro" id="IPR029787">
    <property type="entry name" value="Nucleotide_cyclase"/>
</dbReference>
<keyword evidence="9" id="KW-1185">Reference proteome</keyword>
<dbReference type="KEGG" id="cmah:C1I91_27750"/>
<dbReference type="OrthoDB" id="9805474at2"/>
<keyword evidence="2" id="KW-1003">Cell membrane</keyword>
<reference evidence="8 9" key="1">
    <citation type="submission" date="2018-01" db="EMBL/GenBank/DDBJ databases">
        <title>Genome Sequencing and Assembly of Anaerobacter polyendosporus strain CT4.</title>
        <authorList>
            <person name="Tachaapaikoon C."/>
            <person name="Sutheeworapong S."/>
            <person name="Jenjaroenpun P."/>
            <person name="Wongsurawat T."/>
            <person name="Nookeaw I."/>
            <person name="Cheawchanlertfa P."/>
            <person name="Kosugi A."/>
            <person name="Cheevadhanarak S."/>
            <person name="Ratanakhanokchai K."/>
        </authorList>
    </citation>
    <scope>NUCLEOTIDE SEQUENCE [LARGE SCALE GENOMIC DNA]</scope>
    <source>
        <strain evidence="8 9">CT4</strain>
    </source>
</reference>
<dbReference type="GO" id="GO:1902201">
    <property type="term" value="P:negative regulation of bacterial-type flagellum-dependent cell motility"/>
    <property type="evidence" value="ECO:0007669"/>
    <property type="project" value="TreeGrafter"/>
</dbReference>
<evidence type="ECO:0000313" key="9">
    <source>
        <dbReference type="Proteomes" id="UP000286268"/>
    </source>
</evidence>
<proteinExistence type="predicted"/>
<evidence type="ECO:0000313" key="8">
    <source>
        <dbReference type="EMBL" id="QAA35132.1"/>
    </source>
</evidence>
<feature type="transmembrane region" description="Helical" evidence="6">
    <location>
        <begin position="160"/>
        <end position="179"/>
    </location>
</feature>
<dbReference type="InterPro" id="IPR050469">
    <property type="entry name" value="Diguanylate_Cyclase"/>
</dbReference>
<evidence type="ECO:0000256" key="4">
    <source>
        <dbReference type="ARBA" id="ARBA00022989"/>
    </source>
</evidence>
<keyword evidence="4 6" id="KW-1133">Transmembrane helix</keyword>
<accession>A0A410E1A6</accession>
<dbReference type="GO" id="GO:0000155">
    <property type="term" value="F:phosphorelay sensor kinase activity"/>
    <property type="evidence" value="ECO:0007669"/>
    <property type="project" value="InterPro"/>
</dbReference>
<dbReference type="InterPro" id="IPR000160">
    <property type="entry name" value="GGDEF_dom"/>
</dbReference>
<dbReference type="Pfam" id="PF07694">
    <property type="entry name" value="5TM-5TMR_LYT"/>
    <property type="match status" value="1"/>
</dbReference>
<name>A0A410E1A6_9CLOT</name>
<comment type="subcellular location">
    <subcellularLocation>
        <location evidence="1">Cell membrane</location>
        <topology evidence="1">Multi-pass membrane protein</topology>
    </subcellularLocation>
</comment>